<protein>
    <submittedName>
        <fullName evidence="2">Uncharacterized protein</fullName>
    </submittedName>
</protein>
<reference evidence="2" key="1">
    <citation type="submission" date="2023-06" db="EMBL/GenBank/DDBJ databases">
        <title>Genome-scale phylogeny and comparative genomics of the fungal order Sordariales.</title>
        <authorList>
            <consortium name="Lawrence Berkeley National Laboratory"/>
            <person name="Hensen N."/>
            <person name="Bonometti L."/>
            <person name="Westerberg I."/>
            <person name="Brannstrom I.O."/>
            <person name="Guillou S."/>
            <person name="Cros-Aarteil S."/>
            <person name="Calhoun S."/>
            <person name="Haridas S."/>
            <person name="Kuo A."/>
            <person name="Mondo S."/>
            <person name="Pangilinan J."/>
            <person name="Riley R."/>
            <person name="LaButti K."/>
            <person name="Andreopoulos B."/>
            <person name="Lipzen A."/>
            <person name="Chen C."/>
            <person name="Yanf M."/>
            <person name="Daum C."/>
            <person name="Ng V."/>
            <person name="Clum A."/>
            <person name="Steindorff A."/>
            <person name="Ohm R."/>
            <person name="Martin F."/>
            <person name="Silar P."/>
            <person name="Natvig D."/>
            <person name="Lalanne C."/>
            <person name="Gautier V."/>
            <person name="Ament-velasquez S.L."/>
            <person name="Kruys A."/>
            <person name="Hutchinson M.I."/>
            <person name="Powell A.J."/>
            <person name="Barry K."/>
            <person name="Miller A.N."/>
            <person name="Grigoriev I.V."/>
            <person name="Debuchy R."/>
            <person name="Gladieux P."/>
            <person name="Thoren M.H."/>
            <person name="Johannesson H."/>
        </authorList>
    </citation>
    <scope>NUCLEOTIDE SEQUENCE</scope>
    <source>
        <strain evidence="2">SMH3391-2</strain>
    </source>
</reference>
<feature type="compositionally biased region" description="Polar residues" evidence="1">
    <location>
        <begin position="204"/>
        <end position="214"/>
    </location>
</feature>
<dbReference type="EMBL" id="JAULSR010000001">
    <property type="protein sequence ID" value="KAK0635109.1"/>
    <property type="molecule type" value="Genomic_DNA"/>
</dbReference>
<sequence>MRWMPAGWDGPRKGPLDLNRESAQTIRGGRRKPQKSHKAGSSRVHRPRIRSAEGYLCPSIGWTSWHIVGRHGSGAKWKNLGCGTAFRRAVPEMRVLAPARLVLAQIWIRKKTGDLISHVAHTEGETQRRHKDTETHRVIQKWYHGGSRTTIPPFHPSRPVHIHPKLNSKGRPSSTRPSPLNRWNQPAGPRPFCSTEWGPHTHTHTYPPSKSNRC</sequence>
<evidence type="ECO:0000313" key="2">
    <source>
        <dbReference type="EMBL" id="KAK0635109.1"/>
    </source>
</evidence>
<feature type="compositionally biased region" description="Polar residues" evidence="1">
    <location>
        <begin position="170"/>
        <end position="184"/>
    </location>
</feature>
<comment type="caution">
    <text evidence="2">The sequence shown here is derived from an EMBL/GenBank/DDBJ whole genome shotgun (WGS) entry which is preliminary data.</text>
</comment>
<dbReference type="AlphaFoldDB" id="A0AA39XJK7"/>
<keyword evidence="3" id="KW-1185">Reference proteome</keyword>
<feature type="compositionally biased region" description="Basic residues" evidence="1">
    <location>
        <begin position="158"/>
        <end position="168"/>
    </location>
</feature>
<feature type="region of interest" description="Disordered" evidence="1">
    <location>
        <begin position="24"/>
        <end position="47"/>
    </location>
</feature>
<feature type="region of interest" description="Disordered" evidence="1">
    <location>
        <begin position="145"/>
        <end position="214"/>
    </location>
</feature>
<gene>
    <name evidence="2" type="ORF">B0T17DRAFT_515384</name>
</gene>
<proteinExistence type="predicted"/>
<accession>A0AA39XJK7</accession>
<evidence type="ECO:0000313" key="3">
    <source>
        <dbReference type="Proteomes" id="UP001174934"/>
    </source>
</evidence>
<feature type="compositionally biased region" description="Basic residues" evidence="1">
    <location>
        <begin position="28"/>
        <end position="47"/>
    </location>
</feature>
<dbReference type="Proteomes" id="UP001174934">
    <property type="component" value="Unassembled WGS sequence"/>
</dbReference>
<organism evidence="2 3">
    <name type="scientific">Bombardia bombarda</name>
    <dbReference type="NCBI Taxonomy" id="252184"/>
    <lineage>
        <taxon>Eukaryota</taxon>
        <taxon>Fungi</taxon>
        <taxon>Dikarya</taxon>
        <taxon>Ascomycota</taxon>
        <taxon>Pezizomycotina</taxon>
        <taxon>Sordariomycetes</taxon>
        <taxon>Sordariomycetidae</taxon>
        <taxon>Sordariales</taxon>
        <taxon>Lasiosphaeriaceae</taxon>
        <taxon>Bombardia</taxon>
    </lineage>
</organism>
<name>A0AA39XJK7_9PEZI</name>
<evidence type="ECO:0000256" key="1">
    <source>
        <dbReference type="SAM" id="MobiDB-lite"/>
    </source>
</evidence>